<dbReference type="AlphaFoldDB" id="A0AA39R2W0"/>
<keyword evidence="2" id="KW-0472">Membrane</keyword>
<protein>
    <submittedName>
        <fullName evidence="3">Uncharacterized protein</fullName>
    </submittedName>
</protein>
<proteinExistence type="predicted"/>
<dbReference type="EMBL" id="JAFEKC020000009">
    <property type="protein sequence ID" value="KAK0513016.1"/>
    <property type="molecule type" value="Genomic_DNA"/>
</dbReference>
<dbReference type="Proteomes" id="UP001166286">
    <property type="component" value="Unassembled WGS sequence"/>
</dbReference>
<keyword evidence="2" id="KW-1133">Transmembrane helix</keyword>
<feature type="transmembrane region" description="Helical" evidence="2">
    <location>
        <begin position="171"/>
        <end position="194"/>
    </location>
</feature>
<feature type="region of interest" description="Disordered" evidence="1">
    <location>
        <begin position="359"/>
        <end position="396"/>
    </location>
</feature>
<feature type="transmembrane region" description="Helical" evidence="2">
    <location>
        <begin position="253"/>
        <end position="273"/>
    </location>
</feature>
<feature type="transmembrane region" description="Helical" evidence="2">
    <location>
        <begin position="93"/>
        <end position="113"/>
    </location>
</feature>
<feature type="transmembrane region" description="Helical" evidence="2">
    <location>
        <begin position="214"/>
        <end position="233"/>
    </location>
</feature>
<feature type="compositionally biased region" description="Basic and acidic residues" evidence="1">
    <location>
        <begin position="379"/>
        <end position="390"/>
    </location>
</feature>
<dbReference type="PANTHER" id="PTHR35184">
    <property type="entry name" value="YALI0C10208P"/>
    <property type="match status" value="1"/>
</dbReference>
<reference evidence="3" key="1">
    <citation type="submission" date="2023-03" db="EMBL/GenBank/DDBJ databases">
        <title>Complete genome of Cladonia borealis.</title>
        <authorList>
            <person name="Park H."/>
        </authorList>
    </citation>
    <scope>NUCLEOTIDE SEQUENCE</scope>
    <source>
        <strain evidence="3">ANT050790</strain>
    </source>
</reference>
<feature type="transmembrane region" description="Helical" evidence="2">
    <location>
        <begin position="59"/>
        <end position="81"/>
    </location>
</feature>
<evidence type="ECO:0000256" key="2">
    <source>
        <dbReference type="SAM" id="Phobius"/>
    </source>
</evidence>
<feature type="transmembrane region" description="Helical" evidence="2">
    <location>
        <begin position="26"/>
        <end position="47"/>
    </location>
</feature>
<keyword evidence="2" id="KW-0812">Transmembrane</keyword>
<sequence>MSEPHLSSGPYPPTTASLGGPPTVGVDVPLCGVFLALYIIAAVANMTILQVNLRRGHKFVMSGMLFGFSMSRVVTMVLRIVWATRPTNLRLGIAANIFIYAGVVLLFVINLIFAQRVVRAWHPNIGWHRRFHHAFTALYSLIVLTLGMLIVSVIQSFYTLNNNTKRIDRDILLYGQTFYCIISFLPIPMIVIGLLAPRKTQTEKFGEGRFRWKVAIVLTAAFLLCLGASFRVGVNYAGGTRPINDPAGYQSKACFWIFNFVVEIIVILLYVAVRIDKRFWVPDHSKRPGDYSRGYALNTKNPENGTGKGSGEGERRVGDMILPEEEVFDDMSPEEVAQIPSTRKEVDVEMSPVELAQLPATKKEVDAAMNPEEVTQIPEPEKEVDVERGESVGSNA</sequence>
<gene>
    <name evidence="3" type="ORF">JMJ35_005033</name>
</gene>
<comment type="caution">
    <text evidence="3">The sequence shown here is derived from an EMBL/GenBank/DDBJ whole genome shotgun (WGS) entry which is preliminary data.</text>
</comment>
<evidence type="ECO:0000313" key="4">
    <source>
        <dbReference type="Proteomes" id="UP001166286"/>
    </source>
</evidence>
<feature type="transmembrane region" description="Helical" evidence="2">
    <location>
        <begin position="134"/>
        <end position="159"/>
    </location>
</feature>
<name>A0AA39R2W0_9LECA</name>
<dbReference type="InterPro" id="IPR021460">
    <property type="entry name" value="DUF3112"/>
</dbReference>
<dbReference type="PANTHER" id="PTHR35184:SF1">
    <property type="entry name" value="INTEGRAL MEMBRANE PROTEIN"/>
    <property type="match status" value="1"/>
</dbReference>
<organism evidence="3 4">
    <name type="scientific">Cladonia borealis</name>
    <dbReference type="NCBI Taxonomy" id="184061"/>
    <lineage>
        <taxon>Eukaryota</taxon>
        <taxon>Fungi</taxon>
        <taxon>Dikarya</taxon>
        <taxon>Ascomycota</taxon>
        <taxon>Pezizomycotina</taxon>
        <taxon>Lecanoromycetes</taxon>
        <taxon>OSLEUM clade</taxon>
        <taxon>Lecanoromycetidae</taxon>
        <taxon>Lecanorales</taxon>
        <taxon>Lecanorineae</taxon>
        <taxon>Cladoniaceae</taxon>
        <taxon>Cladonia</taxon>
    </lineage>
</organism>
<keyword evidence="4" id="KW-1185">Reference proteome</keyword>
<evidence type="ECO:0000313" key="3">
    <source>
        <dbReference type="EMBL" id="KAK0513016.1"/>
    </source>
</evidence>
<dbReference type="Pfam" id="PF11309">
    <property type="entry name" value="DUF3112"/>
    <property type="match status" value="1"/>
</dbReference>
<accession>A0AA39R2W0</accession>
<feature type="region of interest" description="Disordered" evidence="1">
    <location>
        <begin position="291"/>
        <end position="317"/>
    </location>
</feature>
<evidence type="ECO:0000256" key="1">
    <source>
        <dbReference type="SAM" id="MobiDB-lite"/>
    </source>
</evidence>